<evidence type="ECO:0000256" key="20">
    <source>
        <dbReference type="ARBA" id="ARBA00048679"/>
    </source>
</evidence>
<dbReference type="GO" id="GO:0005537">
    <property type="term" value="F:D-mannose binding"/>
    <property type="evidence" value="ECO:0007669"/>
    <property type="project" value="UniProtKB-KW"/>
</dbReference>
<accession>A0A843XH41</accession>
<evidence type="ECO:0000256" key="10">
    <source>
        <dbReference type="ARBA" id="ARBA00022741"/>
    </source>
</evidence>
<dbReference type="SMART" id="SM00108">
    <property type="entry name" value="B_lectin"/>
    <property type="match status" value="1"/>
</dbReference>
<keyword evidence="2 21" id="KW-0723">Serine/threonine-protein kinase</keyword>
<evidence type="ECO:0000256" key="9">
    <source>
        <dbReference type="ARBA" id="ARBA00022737"/>
    </source>
</evidence>
<gene>
    <name evidence="27" type="ORF">Taro_051917</name>
</gene>
<keyword evidence="5 21" id="KW-0808">Transferase</keyword>
<feature type="binding site" evidence="22">
    <location>
        <position position="557"/>
    </location>
    <ligand>
        <name>ATP</name>
        <dbReference type="ChEBI" id="CHEBI:30616"/>
    </ligand>
</feature>
<dbReference type="InterPro" id="IPR017441">
    <property type="entry name" value="Protein_kinase_ATP_BS"/>
</dbReference>
<keyword evidence="14" id="KW-0465">Mannose-binding</keyword>
<dbReference type="PANTHER" id="PTHR47976:SF108">
    <property type="entry name" value="G-TYPE LECTIN S-RECEPTOR-LIKE SERINE_THREONINE-PROTEIN KINASE LECRK1"/>
    <property type="match status" value="1"/>
</dbReference>
<evidence type="ECO:0000256" key="11">
    <source>
        <dbReference type="ARBA" id="ARBA00022777"/>
    </source>
</evidence>
<dbReference type="InterPro" id="IPR000719">
    <property type="entry name" value="Prot_kinase_dom"/>
</dbReference>
<evidence type="ECO:0000256" key="22">
    <source>
        <dbReference type="PROSITE-ProRule" id="PRU10141"/>
    </source>
</evidence>
<dbReference type="CDD" id="cd14066">
    <property type="entry name" value="STKc_IRAK"/>
    <property type="match status" value="1"/>
</dbReference>
<dbReference type="CDD" id="cd01098">
    <property type="entry name" value="PAN_AP_plant"/>
    <property type="match status" value="1"/>
</dbReference>
<dbReference type="FunFam" id="2.90.10.30:FF:000001">
    <property type="entry name" value="Serine/threonine-protein kinase"/>
    <property type="match status" value="1"/>
</dbReference>
<dbReference type="PROSITE" id="PS50927">
    <property type="entry name" value="BULB_LECTIN"/>
    <property type="match status" value="1"/>
</dbReference>
<dbReference type="SUPFAM" id="SSF51110">
    <property type="entry name" value="alpha-D-mannose-specific plant lectins"/>
    <property type="match status" value="2"/>
</dbReference>
<evidence type="ECO:0000259" key="25">
    <source>
        <dbReference type="PROSITE" id="PS50011"/>
    </source>
</evidence>
<evidence type="ECO:0000256" key="17">
    <source>
        <dbReference type="ARBA" id="ARBA00023170"/>
    </source>
</evidence>
<keyword evidence="9" id="KW-0677">Repeat</keyword>
<dbReference type="SUPFAM" id="SSF56112">
    <property type="entry name" value="Protein kinase-like (PK-like)"/>
    <property type="match status" value="1"/>
</dbReference>
<evidence type="ECO:0000256" key="2">
    <source>
        <dbReference type="ARBA" id="ARBA00022527"/>
    </source>
</evidence>
<keyword evidence="17" id="KW-0675">Receptor</keyword>
<dbReference type="InterPro" id="IPR011009">
    <property type="entry name" value="Kinase-like_dom_sf"/>
</dbReference>
<keyword evidence="4" id="KW-0348">Hemagglutinin</keyword>
<sequence>MAPLPLLFLHFPAMSLLLLLLIPPFAVALTPGNITRGSSLTPLGNATSWVSPSGDFAVGFRRLETNGSLFLLAVWFTKPPNQTVVWAANRNQAVQAGSRLELRADGSLVLTDHAGAEVWSPSTGGDDVSHALILDSGNFVLKSAGSPDYAWESFSEPMDTILPSQVLPHGRQLTSRLMESDYSDGRFLLRVQEDGNLVFYTYDGPSCPKGVRRCVPNNPYWASDTMGDGKQLVFSSDGDVSFTRNGSSVILTSAKSIYSPKEFYQRATLDPDGVLRHYVYPRNGTDGVWKVAAFLPSDICVSLRSSVGSGVCGYNSYCIPDGTTPTMNCECPPQYSFVDPARKYKGCKPDFAPQSCDADEGGGVPVGEFRIERKRGTDWPNNDYGHLQPVSEEQCSSECLSDCFCAVAIHRRDECWKKRLPLSNGRYDTSDVGTALLKVAKYPKNRTISPPPTPNPPCIKGGRKGERTWLIVLLGGGNCLLLAAIFLLTLCFHHKKMRSMGPPPEASKLGTDLRSFTYKELLEATQGFKEELGKGAFGTVYKGLIESDSTSTSIAVKRLQVLDDASEKEFENEVRIIARTHHKNLVRLLGYCNEGPHRLLAYEYMSNGSLFNFLQGSTRLHWDTRVQLAFGIARGVLYLHEDCSTQIIHCDIKPQNILIDDNFTPRISDFGMSKLLRTDQSRTLTDIRGTRGYVAPEWFKRLAITSKVDVYSFGVVLLEIICCRRNVDAEAGESKEVLAYWAYDCFREGRLDALVEDEAEPLADKRRLDRLVKVALWCIQEEPSLRPTMKKVTQMLEGAVEVVVPPDPSSYLSSVN</sequence>
<dbReference type="FunFam" id="2.90.10.10:FF:000013">
    <property type="entry name" value="G-type lectin S-receptor-like serine/threonine-protein kinase LECRK1"/>
    <property type="match status" value="1"/>
</dbReference>
<keyword evidence="16" id="KW-1015">Disulfide bond</keyword>
<evidence type="ECO:0000256" key="4">
    <source>
        <dbReference type="ARBA" id="ARBA00022546"/>
    </source>
</evidence>
<comment type="catalytic activity">
    <reaction evidence="19 21">
        <text>L-threonyl-[protein] + ATP = O-phospho-L-threonyl-[protein] + ADP + H(+)</text>
        <dbReference type="Rhea" id="RHEA:46608"/>
        <dbReference type="Rhea" id="RHEA-COMP:11060"/>
        <dbReference type="Rhea" id="RHEA-COMP:11605"/>
        <dbReference type="ChEBI" id="CHEBI:15378"/>
        <dbReference type="ChEBI" id="CHEBI:30013"/>
        <dbReference type="ChEBI" id="CHEBI:30616"/>
        <dbReference type="ChEBI" id="CHEBI:61977"/>
        <dbReference type="ChEBI" id="CHEBI:456216"/>
        <dbReference type="EC" id="2.7.11.1"/>
    </reaction>
</comment>
<dbReference type="EC" id="2.7.11.1" evidence="21"/>
<evidence type="ECO:0000256" key="21">
    <source>
        <dbReference type="PIRNR" id="PIRNR000641"/>
    </source>
</evidence>
<keyword evidence="3" id="KW-0245">EGF-like domain</keyword>
<dbReference type="PANTHER" id="PTHR47976">
    <property type="entry name" value="G-TYPE LECTIN S-RECEPTOR-LIKE SERINE/THREONINE-PROTEIN KINASE SD2-5"/>
    <property type="match status" value="1"/>
</dbReference>
<evidence type="ECO:0000256" key="13">
    <source>
        <dbReference type="ARBA" id="ARBA00022989"/>
    </source>
</evidence>
<dbReference type="InterPro" id="IPR051343">
    <property type="entry name" value="G-type_lectin_kinases/EP1-like"/>
</dbReference>
<dbReference type="GO" id="GO:0051707">
    <property type="term" value="P:response to other organism"/>
    <property type="evidence" value="ECO:0007669"/>
    <property type="project" value="UniProtKB-ARBA"/>
</dbReference>
<evidence type="ECO:0000313" key="28">
    <source>
        <dbReference type="Proteomes" id="UP000652761"/>
    </source>
</evidence>
<dbReference type="Gene3D" id="1.10.510.10">
    <property type="entry name" value="Transferase(Phosphotransferase) domain 1"/>
    <property type="match status" value="1"/>
</dbReference>
<dbReference type="GO" id="GO:0005524">
    <property type="term" value="F:ATP binding"/>
    <property type="evidence" value="ECO:0007669"/>
    <property type="project" value="UniProtKB-UniRule"/>
</dbReference>
<evidence type="ECO:0000256" key="18">
    <source>
        <dbReference type="ARBA" id="ARBA00023180"/>
    </source>
</evidence>
<evidence type="ECO:0000313" key="27">
    <source>
        <dbReference type="EMBL" id="MQM18918.1"/>
    </source>
</evidence>
<keyword evidence="7 24" id="KW-0732">Signal</keyword>
<dbReference type="SMART" id="SM00220">
    <property type="entry name" value="S_TKc"/>
    <property type="match status" value="1"/>
</dbReference>
<dbReference type="Pfam" id="PF01453">
    <property type="entry name" value="B_lectin"/>
    <property type="match status" value="1"/>
</dbReference>
<evidence type="ECO:0000256" key="7">
    <source>
        <dbReference type="ARBA" id="ARBA00022729"/>
    </source>
</evidence>
<dbReference type="PROSITE" id="PS50011">
    <property type="entry name" value="PROTEIN_KINASE_DOM"/>
    <property type="match status" value="1"/>
</dbReference>
<evidence type="ECO:0000256" key="8">
    <source>
        <dbReference type="ARBA" id="ARBA00022734"/>
    </source>
</evidence>
<evidence type="ECO:0000256" key="3">
    <source>
        <dbReference type="ARBA" id="ARBA00022536"/>
    </source>
</evidence>
<keyword evidence="13 23" id="KW-1133">Transmembrane helix</keyword>
<dbReference type="FunFam" id="1.10.510.10:FF:000237">
    <property type="entry name" value="G-type lectin S-receptor-like serine/threonine-protein kinase"/>
    <property type="match status" value="1"/>
</dbReference>
<evidence type="ECO:0000256" key="12">
    <source>
        <dbReference type="ARBA" id="ARBA00022840"/>
    </source>
</evidence>
<keyword evidence="8" id="KW-0430">Lectin</keyword>
<evidence type="ECO:0000256" key="24">
    <source>
        <dbReference type="SAM" id="SignalP"/>
    </source>
</evidence>
<evidence type="ECO:0000256" key="1">
    <source>
        <dbReference type="ARBA" id="ARBA00004479"/>
    </source>
</evidence>
<protein>
    <recommendedName>
        <fullName evidence="21">Receptor-like serine/threonine-protein kinase</fullName>
        <ecNumber evidence="21">2.7.11.1</ecNumber>
    </recommendedName>
</protein>
<comment type="caution">
    <text evidence="27">The sequence shown here is derived from an EMBL/GenBank/DDBJ whole genome shotgun (WGS) entry which is preliminary data.</text>
</comment>
<dbReference type="AlphaFoldDB" id="A0A843XH41"/>
<comment type="similarity">
    <text evidence="21">Belongs to the protein kinase superfamily. Ser/Thr protein kinase family.</text>
</comment>
<keyword evidence="28" id="KW-1185">Reference proteome</keyword>
<evidence type="ECO:0000256" key="6">
    <source>
        <dbReference type="ARBA" id="ARBA00022692"/>
    </source>
</evidence>
<dbReference type="InterPro" id="IPR008271">
    <property type="entry name" value="Ser/Thr_kinase_AS"/>
</dbReference>
<dbReference type="Gene3D" id="2.90.10.10">
    <property type="entry name" value="Bulb-type lectin domain"/>
    <property type="match status" value="1"/>
</dbReference>
<keyword evidence="12 21" id="KW-0067">ATP-binding</keyword>
<evidence type="ECO:0000256" key="15">
    <source>
        <dbReference type="ARBA" id="ARBA00023136"/>
    </source>
</evidence>
<name>A0A843XH41_COLES</name>
<keyword evidence="11 21" id="KW-0418">Kinase</keyword>
<keyword evidence="6 23" id="KW-0812">Transmembrane</keyword>
<dbReference type="Proteomes" id="UP000652761">
    <property type="component" value="Unassembled WGS sequence"/>
</dbReference>
<evidence type="ECO:0000256" key="14">
    <source>
        <dbReference type="ARBA" id="ARBA00023035"/>
    </source>
</evidence>
<feature type="signal peptide" evidence="24">
    <location>
        <begin position="1"/>
        <end position="28"/>
    </location>
</feature>
<proteinExistence type="inferred from homology"/>
<dbReference type="OrthoDB" id="1930390at2759"/>
<feature type="domain" description="Protein kinase" evidence="25">
    <location>
        <begin position="526"/>
        <end position="812"/>
    </location>
</feature>
<dbReference type="EMBL" id="NMUH01008528">
    <property type="protein sequence ID" value="MQM18918.1"/>
    <property type="molecule type" value="Genomic_DNA"/>
</dbReference>
<dbReference type="PROSITE" id="PS00107">
    <property type="entry name" value="PROTEIN_KINASE_ATP"/>
    <property type="match status" value="1"/>
</dbReference>
<dbReference type="InterPro" id="IPR001480">
    <property type="entry name" value="Bulb-type_lectin_dom"/>
</dbReference>
<dbReference type="InterPro" id="IPR024171">
    <property type="entry name" value="SRK-like_kinase"/>
</dbReference>
<dbReference type="FunFam" id="3.30.200.20:FF:000059">
    <property type="entry name" value="S-receptor-like serine/threonine-protein kinase"/>
    <property type="match status" value="1"/>
</dbReference>
<keyword evidence="15 23" id="KW-0472">Membrane</keyword>
<evidence type="ECO:0000256" key="23">
    <source>
        <dbReference type="SAM" id="Phobius"/>
    </source>
</evidence>
<feature type="transmembrane region" description="Helical" evidence="23">
    <location>
        <begin position="469"/>
        <end position="492"/>
    </location>
</feature>
<comment type="subcellular location">
    <subcellularLocation>
        <location evidence="1">Membrane</location>
        <topology evidence="1">Single-pass type I membrane protein</topology>
    </subcellularLocation>
</comment>
<dbReference type="Gene3D" id="2.90.10.30">
    <property type="match status" value="1"/>
</dbReference>
<evidence type="ECO:0000256" key="5">
    <source>
        <dbReference type="ARBA" id="ARBA00022679"/>
    </source>
</evidence>
<dbReference type="CDD" id="cd00028">
    <property type="entry name" value="B_lectin"/>
    <property type="match status" value="1"/>
</dbReference>
<dbReference type="InterPro" id="IPR036426">
    <property type="entry name" value="Bulb-type_lectin_dom_sf"/>
</dbReference>
<reference evidence="27" key="1">
    <citation type="submission" date="2017-07" db="EMBL/GenBank/DDBJ databases">
        <title>Taro Niue Genome Assembly and Annotation.</title>
        <authorList>
            <person name="Atibalentja N."/>
            <person name="Keating K."/>
            <person name="Fields C.J."/>
        </authorList>
    </citation>
    <scope>NUCLEOTIDE SEQUENCE</scope>
    <source>
        <strain evidence="27">Niue_2</strain>
        <tissue evidence="27">Leaf</tissue>
    </source>
</reference>
<dbReference type="Gene3D" id="3.30.200.20">
    <property type="entry name" value="Phosphorylase Kinase, domain 1"/>
    <property type="match status" value="1"/>
</dbReference>
<organism evidence="27 28">
    <name type="scientific">Colocasia esculenta</name>
    <name type="common">Wild taro</name>
    <name type="synonym">Arum esculentum</name>
    <dbReference type="NCBI Taxonomy" id="4460"/>
    <lineage>
        <taxon>Eukaryota</taxon>
        <taxon>Viridiplantae</taxon>
        <taxon>Streptophyta</taxon>
        <taxon>Embryophyta</taxon>
        <taxon>Tracheophyta</taxon>
        <taxon>Spermatophyta</taxon>
        <taxon>Magnoliopsida</taxon>
        <taxon>Liliopsida</taxon>
        <taxon>Araceae</taxon>
        <taxon>Aroideae</taxon>
        <taxon>Colocasieae</taxon>
        <taxon>Colocasia</taxon>
    </lineage>
</organism>
<feature type="chain" id="PRO_5032484783" description="Receptor-like serine/threonine-protein kinase" evidence="24">
    <location>
        <begin position="29"/>
        <end position="816"/>
    </location>
</feature>
<comment type="catalytic activity">
    <reaction evidence="20 21">
        <text>L-seryl-[protein] + ATP = O-phospho-L-seryl-[protein] + ADP + H(+)</text>
        <dbReference type="Rhea" id="RHEA:17989"/>
        <dbReference type="Rhea" id="RHEA-COMP:9863"/>
        <dbReference type="Rhea" id="RHEA-COMP:11604"/>
        <dbReference type="ChEBI" id="CHEBI:15378"/>
        <dbReference type="ChEBI" id="CHEBI:29999"/>
        <dbReference type="ChEBI" id="CHEBI:30616"/>
        <dbReference type="ChEBI" id="CHEBI:83421"/>
        <dbReference type="ChEBI" id="CHEBI:456216"/>
        <dbReference type="EC" id="2.7.11.1"/>
    </reaction>
</comment>
<dbReference type="Pfam" id="PF00069">
    <property type="entry name" value="Pkinase"/>
    <property type="match status" value="1"/>
</dbReference>
<evidence type="ECO:0000256" key="16">
    <source>
        <dbReference type="ARBA" id="ARBA00023157"/>
    </source>
</evidence>
<evidence type="ECO:0000259" key="26">
    <source>
        <dbReference type="PROSITE" id="PS50927"/>
    </source>
</evidence>
<dbReference type="PIRSF" id="PIRSF000641">
    <property type="entry name" value="SRK"/>
    <property type="match status" value="1"/>
</dbReference>
<dbReference type="GO" id="GO:0016020">
    <property type="term" value="C:membrane"/>
    <property type="evidence" value="ECO:0007669"/>
    <property type="project" value="UniProtKB-SubCell"/>
</dbReference>
<evidence type="ECO:0000256" key="19">
    <source>
        <dbReference type="ARBA" id="ARBA00047899"/>
    </source>
</evidence>
<keyword evidence="10 21" id="KW-0547">Nucleotide-binding</keyword>
<dbReference type="PROSITE" id="PS00108">
    <property type="entry name" value="PROTEIN_KINASE_ST"/>
    <property type="match status" value="1"/>
</dbReference>
<feature type="domain" description="Bulb-type lectin" evidence="26">
    <location>
        <begin position="34"/>
        <end position="154"/>
    </location>
</feature>
<dbReference type="GO" id="GO:0004674">
    <property type="term" value="F:protein serine/threonine kinase activity"/>
    <property type="evidence" value="ECO:0007669"/>
    <property type="project" value="UniProtKB-KW"/>
</dbReference>
<keyword evidence="18" id="KW-0325">Glycoprotein</keyword>